<dbReference type="STRING" id="1314778.A0A5C3PFN9"/>
<dbReference type="InterPro" id="IPR045340">
    <property type="entry name" value="DUF6533"/>
</dbReference>
<feature type="transmembrane region" description="Helical" evidence="2">
    <location>
        <begin position="113"/>
        <end position="135"/>
    </location>
</feature>
<evidence type="ECO:0000313" key="4">
    <source>
        <dbReference type="EMBL" id="TFK84723.1"/>
    </source>
</evidence>
<keyword evidence="5" id="KW-1185">Reference proteome</keyword>
<dbReference type="Proteomes" id="UP000308197">
    <property type="component" value="Unassembled WGS sequence"/>
</dbReference>
<feature type="transmembrane region" description="Helical" evidence="2">
    <location>
        <begin position="169"/>
        <end position="190"/>
    </location>
</feature>
<accession>A0A5C3PFN9</accession>
<organism evidence="4 5">
    <name type="scientific">Polyporus arcularius HHB13444</name>
    <dbReference type="NCBI Taxonomy" id="1314778"/>
    <lineage>
        <taxon>Eukaryota</taxon>
        <taxon>Fungi</taxon>
        <taxon>Dikarya</taxon>
        <taxon>Basidiomycota</taxon>
        <taxon>Agaricomycotina</taxon>
        <taxon>Agaricomycetes</taxon>
        <taxon>Polyporales</taxon>
        <taxon>Polyporaceae</taxon>
        <taxon>Polyporus</taxon>
    </lineage>
</organism>
<feature type="region of interest" description="Disordered" evidence="1">
    <location>
        <begin position="312"/>
        <end position="336"/>
    </location>
</feature>
<gene>
    <name evidence="4" type="ORF">K466DRAFT_601779</name>
</gene>
<feature type="transmembrane region" description="Helical" evidence="2">
    <location>
        <begin position="210"/>
        <end position="232"/>
    </location>
</feature>
<feature type="transmembrane region" description="Helical" evidence="2">
    <location>
        <begin position="89"/>
        <end position="106"/>
    </location>
</feature>
<keyword evidence="2" id="KW-1133">Transmembrane helix</keyword>
<evidence type="ECO:0000256" key="2">
    <source>
        <dbReference type="SAM" id="Phobius"/>
    </source>
</evidence>
<feature type="transmembrane region" description="Helical" evidence="2">
    <location>
        <begin position="244"/>
        <end position="265"/>
    </location>
</feature>
<evidence type="ECO:0000256" key="1">
    <source>
        <dbReference type="SAM" id="MobiDB-lite"/>
    </source>
</evidence>
<feature type="transmembrane region" description="Helical" evidence="2">
    <location>
        <begin position="57"/>
        <end position="77"/>
    </location>
</feature>
<feature type="domain" description="DUF6533" evidence="3">
    <location>
        <begin position="24"/>
        <end position="68"/>
    </location>
</feature>
<dbReference type="Pfam" id="PF20151">
    <property type="entry name" value="DUF6533"/>
    <property type="match status" value="1"/>
</dbReference>
<name>A0A5C3PFN9_9APHY</name>
<sequence length="351" mass="37665">MSSTTDAAAAATVAVFNSLYTSNYCQLASAVLFVYDTFITFDWEVAHFWTANRFSGASILFFANKWISMTVNVMAFVELRPFPSDKAMVILQFVPGAVFSALRAYVLSGESKILGVLVAALSLAPVGANLVFYAYQFSGESLPSFGCVETDSTTAALVLKRTSASNLVIISRVPLIAADIILIFITWTRLRDYPALLDVRQSKRLTLLDVLFRGGTIYFVILFVLNILHLILSATAVAGDGIGGYSLITEFTGPIIAILISRFLLKLQETNHTVVKLDADDPLHLSRNAWESTPNFISSLGGFINSELAAEPGGGSGGVEPQDCSPSETTEEAVGGAEAEVLKVAVSFSTA</sequence>
<protein>
    <recommendedName>
        <fullName evidence="3">DUF6533 domain-containing protein</fullName>
    </recommendedName>
</protein>
<dbReference type="InParanoid" id="A0A5C3PFN9"/>
<dbReference type="AlphaFoldDB" id="A0A5C3PFN9"/>
<reference evidence="4 5" key="1">
    <citation type="journal article" date="2019" name="Nat. Ecol. Evol.">
        <title>Megaphylogeny resolves global patterns of mushroom evolution.</title>
        <authorList>
            <person name="Varga T."/>
            <person name="Krizsan K."/>
            <person name="Foldi C."/>
            <person name="Dima B."/>
            <person name="Sanchez-Garcia M."/>
            <person name="Sanchez-Ramirez S."/>
            <person name="Szollosi G.J."/>
            <person name="Szarkandi J.G."/>
            <person name="Papp V."/>
            <person name="Albert L."/>
            <person name="Andreopoulos W."/>
            <person name="Angelini C."/>
            <person name="Antonin V."/>
            <person name="Barry K.W."/>
            <person name="Bougher N.L."/>
            <person name="Buchanan P."/>
            <person name="Buyck B."/>
            <person name="Bense V."/>
            <person name="Catcheside P."/>
            <person name="Chovatia M."/>
            <person name="Cooper J."/>
            <person name="Damon W."/>
            <person name="Desjardin D."/>
            <person name="Finy P."/>
            <person name="Geml J."/>
            <person name="Haridas S."/>
            <person name="Hughes K."/>
            <person name="Justo A."/>
            <person name="Karasinski D."/>
            <person name="Kautmanova I."/>
            <person name="Kiss B."/>
            <person name="Kocsube S."/>
            <person name="Kotiranta H."/>
            <person name="LaButti K.M."/>
            <person name="Lechner B.E."/>
            <person name="Liimatainen K."/>
            <person name="Lipzen A."/>
            <person name="Lukacs Z."/>
            <person name="Mihaltcheva S."/>
            <person name="Morgado L.N."/>
            <person name="Niskanen T."/>
            <person name="Noordeloos M.E."/>
            <person name="Ohm R.A."/>
            <person name="Ortiz-Santana B."/>
            <person name="Ovrebo C."/>
            <person name="Racz N."/>
            <person name="Riley R."/>
            <person name="Savchenko A."/>
            <person name="Shiryaev A."/>
            <person name="Soop K."/>
            <person name="Spirin V."/>
            <person name="Szebenyi C."/>
            <person name="Tomsovsky M."/>
            <person name="Tulloss R.E."/>
            <person name="Uehling J."/>
            <person name="Grigoriev I.V."/>
            <person name="Vagvolgyi C."/>
            <person name="Papp T."/>
            <person name="Martin F.M."/>
            <person name="Miettinen O."/>
            <person name="Hibbett D.S."/>
            <person name="Nagy L.G."/>
        </authorList>
    </citation>
    <scope>NUCLEOTIDE SEQUENCE [LARGE SCALE GENOMIC DNA]</scope>
    <source>
        <strain evidence="4 5">HHB13444</strain>
    </source>
</reference>
<evidence type="ECO:0000313" key="5">
    <source>
        <dbReference type="Proteomes" id="UP000308197"/>
    </source>
</evidence>
<keyword evidence="2" id="KW-0472">Membrane</keyword>
<proteinExistence type="predicted"/>
<dbReference type="EMBL" id="ML211298">
    <property type="protein sequence ID" value="TFK84723.1"/>
    <property type="molecule type" value="Genomic_DNA"/>
</dbReference>
<keyword evidence="2" id="KW-0812">Transmembrane</keyword>
<evidence type="ECO:0000259" key="3">
    <source>
        <dbReference type="Pfam" id="PF20151"/>
    </source>
</evidence>